<sequence length="321" mass="35465">MHHPLLMMRVHRIADEAQDIRSFELVDESGRPLPGFTAGAHIDLHLGPGLIRQYSLCNGPEQSDSYTIAVKREAQSRGGSSAMHDRLRVGDRIGVTGPRNNFPLAADAREHLLLAGGIGVTPLLSMARYLRATGKPFRLEYFTRSASHTAFGELLSGPEFADRVTLHHGVEPAEMAAYLQERLAWRPDGRHVYACGPRPFMQLVEQTAAQSYPTDVVHLEHFQADPSLDSAPRDRFTIRLARSGREMEVPEGESVVDVLTRHGVRVEVMCQQGICGTCLTGVVEGVPDHRDAFLSEAERGANDKMLLCCSRARTQLLVLDL</sequence>
<dbReference type="SUPFAM" id="SSF63380">
    <property type="entry name" value="Riboflavin synthase domain-like"/>
    <property type="match status" value="1"/>
</dbReference>
<keyword evidence="2" id="KW-0001">2Fe-2S</keyword>
<keyword evidence="1" id="KW-0285">Flavoprotein</keyword>
<dbReference type="CDD" id="cd00207">
    <property type="entry name" value="fer2"/>
    <property type="match status" value="1"/>
</dbReference>
<dbReference type="PROSITE" id="PS00197">
    <property type="entry name" value="2FE2S_FER_1"/>
    <property type="match status" value="1"/>
</dbReference>
<feature type="domain" description="2Fe-2S ferredoxin-type" evidence="7">
    <location>
        <begin position="236"/>
        <end position="321"/>
    </location>
</feature>
<evidence type="ECO:0000256" key="3">
    <source>
        <dbReference type="ARBA" id="ARBA00022723"/>
    </source>
</evidence>
<dbReference type="PROSITE" id="PS51384">
    <property type="entry name" value="FAD_FR"/>
    <property type="match status" value="1"/>
</dbReference>
<gene>
    <name evidence="9" type="primary">vanB</name>
    <name evidence="9" type="ORF">CBM2589_A70442</name>
</gene>
<keyword evidence="5" id="KW-0408">Iron</keyword>
<accession>A0A375C7T1</accession>
<feature type="domain" description="FAD-binding FR-type" evidence="8">
    <location>
        <begin position="3"/>
        <end position="105"/>
    </location>
</feature>
<dbReference type="PRINTS" id="PR00409">
    <property type="entry name" value="PHDIOXRDTASE"/>
</dbReference>
<dbReference type="PANTHER" id="PTHR47354:SF1">
    <property type="entry name" value="CARNITINE MONOOXYGENASE REDUCTASE SUBUNIT"/>
    <property type="match status" value="1"/>
</dbReference>
<dbReference type="PANTHER" id="PTHR47354">
    <property type="entry name" value="NADH OXIDOREDUCTASE HCR"/>
    <property type="match status" value="1"/>
</dbReference>
<organism evidence="9">
    <name type="scientific">Cupriavidus taiwanensis</name>
    <dbReference type="NCBI Taxonomy" id="164546"/>
    <lineage>
        <taxon>Bacteria</taxon>
        <taxon>Pseudomonadati</taxon>
        <taxon>Pseudomonadota</taxon>
        <taxon>Betaproteobacteria</taxon>
        <taxon>Burkholderiales</taxon>
        <taxon>Burkholderiaceae</taxon>
        <taxon>Cupriavidus</taxon>
    </lineage>
</organism>
<evidence type="ECO:0000256" key="4">
    <source>
        <dbReference type="ARBA" id="ARBA00023002"/>
    </source>
</evidence>
<dbReference type="Pfam" id="PF00970">
    <property type="entry name" value="FAD_binding_6"/>
    <property type="match status" value="1"/>
</dbReference>
<dbReference type="InterPro" id="IPR036010">
    <property type="entry name" value="2Fe-2S_ferredoxin-like_sf"/>
</dbReference>
<dbReference type="GO" id="GO:0016491">
    <property type="term" value="F:oxidoreductase activity"/>
    <property type="evidence" value="ECO:0007669"/>
    <property type="project" value="UniProtKB-KW"/>
</dbReference>
<dbReference type="InterPro" id="IPR006058">
    <property type="entry name" value="2Fe2S_fd_BS"/>
</dbReference>
<dbReference type="GO" id="GO:0046872">
    <property type="term" value="F:metal ion binding"/>
    <property type="evidence" value="ECO:0007669"/>
    <property type="project" value="UniProtKB-KW"/>
</dbReference>
<dbReference type="CDD" id="cd06185">
    <property type="entry name" value="PDR_like"/>
    <property type="match status" value="1"/>
</dbReference>
<keyword evidence="3" id="KW-0479">Metal-binding</keyword>
<evidence type="ECO:0000313" key="9">
    <source>
        <dbReference type="EMBL" id="SOY64338.1"/>
    </source>
</evidence>
<dbReference type="Proteomes" id="UP000256297">
    <property type="component" value="Chromosome CBM2589_a"/>
</dbReference>
<reference evidence="9" key="1">
    <citation type="submission" date="2018-01" db="EMBL/GenBank/DDBJ databases">
        <authorList>
            <person name="Clerissi C."/>
        </authorList>
    </citation>
    <scope>NUCLEOTIDE SEQUENCE</scope>
    <source>
        <strain evidence="9">Cupriavidus taiwanensis STM 3521</strain>
    </source>
</reference>
<dbReference type="GO" id="GO:0051537">
    <property type="term" value="F:2 iron, 2 sulfur cluster binding"/>
    <property type="evidence" value="ECO:0007669"/>
    <property type="project" value="UniProtKB-KW"/>
</dbReference>
<dbReference type="InterPro" id="IPR012675">
    <property type="entry name" value="Beta-grasp_dom_sf"/>
</dbReference>
<keyword evidence="6" id="KW-0411">Iron-sulfur</keyword>
<dbReference type="InterPro" id="IPR008333">
    <property type="entry name" value="Cbr1-like_FAD-bd_dom"/>
</dbReference>
<dbReference type="InterPro" id="IPR001041">
    <property type="entry name" value="2Fe-2S_ferredoxin-type"/>
</dbReference>
<evidence type="ECO:0000256" key="1">
    <source>
        <dbReference type="ARBA" id="ARBA00022630"/>
    </source>
</evidence>
<evidence type="ECO:0000259" key="8">
    <source>
        <dbReference type="PROSITE" id="PS51384"/>
    </source>
</evidence>
<dbReference type="SUPFAM" id="SSF52343">
    <property type="entry name" value="Ferredoxin reductase-like, C-terminal NADP-linked domain"/>
    <property type="match status" value="1"/>
</dbReference>
<dbReference type="EMBL" id="OFSP01000037">
    <property type="protein sequence ID" value="SOY64338.1"/>
    <property type="molecule type" value="Genomic_DNA"/>
</dbReference>
<dbReference type="RefSeq" id="WP_116340310.1">
    <property type="nucleotide sequence ID" value="NZ_LT976857.1"/>
</dbReference>
<comment type="caution">
    <text evidence="9">The sequence shown here is derived from an EMBL/GenBank/DDBJ whole genome shotgun (WGS) entry which is preliminary data.</text>
</comment>
<dbReference type="InterPro" id="IPR017927">
    <property type="entry name" value="FAD-bd_FR_type"/>
</dbReference>
<keyword evidence="4 9" id="KW-0560">Oxidoreductase</keyword>
<evidence type="ECO:0000259" key="7">
    <source>
        <dbReference type="PROSITE" id="PS51085"/>
    </source>
</evidence>
<dbReference type="Gene3D" id="3.40.50.80">
    <property type="entry name" value="Nucleotide-binding domain of ferredoxin-NADP reductase (FNR) module"/>
    <property type="match status" value="1"/>
</dbReference>
<evidence type="ECO:0000256" key="6">
    <source>
        <dbReference type="ARBA" id="ARBA00023014"/>
    </source>
</evidence>
<dbReference type="PROSITE" id="PS51085">
    <property type="entry name" value="2FE2S_FER_2"/>
    <property type="match status" value="1"/>
</dbReference>
<dbReference type="Gene3D" id="3.10.20.30">
    <property type="match status" value="1"/>
</dbReference>
<dbReference type="InterPro" id="IPR017938">
    <property type="entry name" value="Riboflavin_synthase-like_b-brl"/>
</dbReference>
<dbReference type="InterPro" id="IPR039261">
    <property type="entry name" value="FNR_nucleotide-bd"/>
</dbReference>
<dbReference type="Pfam" id="PF00111">
    <property type="entry name" value="Fer2"/>
    <property type="match status" value="1"/>
</dbReference>
<dbReference type="InterPro" id="IPR050415">
    <property type="entry name" value="MRET"/>
</dbReference>
<evidence type="ECO:0000256" key="5">
    <source>
        <dbReference type="ARBA" id="ARBA00023004"/>
    </source>
</evidence>
<protein>
    <submittedName>
        <fullName evidence="9">Vanillate O-demethylase oxidoreductase</fullName>
        <ecNumber evidence="9">1.14.13.-</ecNumber>
    </submittedName>
</protein>
<name>A0A375C7T1_9BURK</name>
<proteinExistence type="predicted"/>
<dbReference type="Gene3D" id="2.40.30.10">
    <property type="entry name" value="Translation factors"/>
    <property type="match status" value="1"/>
</dbReference>
<dbReference type="SUPFAM" id="SSF54292">
    <property type="entry name" value="2Fe-2S ferredoxin-like"/>
    <property type="match status" value="1"/>
</dbReference>
<dbReference type="EC" id="1.14.13.-" evidence="9"/>
<dbReference type="AlphaFoldDB" id="A0A375C7T1"/>
<evidence type="ECO:0000256" key="2">
    <source>
        <dbReference type="ARBA" id="ARBA00022714"/>
    </source>
</evidence>